<proteinExistence type="predicted"/>
<name>A0A0E0N308_ORYRU</name>
<protein>
    <submittedName>
        <fullName evidence="1">Uncharacterized protein</fullName>
    </submittedName>
</protein>
<reference evidence="2" key="1">
    <citation type="submission" date="2013-06" db="EMBL/GenBank/DDBJ databases">
        <authorList>
            <person name="Zhao Q."/>
        </authorList>
    </citation>
    <scope>NUCLEOTIDE SEQUENCE</scope>
    <source>
        <strain evidence="2">cv. W1943</strain>
    </source>
</reference>
<dbReference type="AlphaFoldDB" id="A0A0E0N308"/>
<reference evidence="1" key="2">
    <citation type="submission" date="2015-06" db="UniProtKB">
        <authorList>
            <consortium name="EnsemblPlants"/>
        </authorList>
    </citation>
    <scope>IDENTIFICATION</scope>
</reference>
<dbReference type="HOGENOM" id="CLU_2324411_0_0_1"/>
<evidence type="ECO:0000313" key="1">
    <source>
        <dbReference type="EnsemblPlants" id="ORUFI01G35610.8"/>
    </source>
</evidence>
<keyword evidence="2" id="KW-1185">Reference proteome</keyword>
<evidence type="ECO:0000313" key="2">
    <source>
        <dbReference type="Proteomes" id="UP000008022"/>
    </source>
</evidence>
<sequence length="99" mass="11632">MTIWKLCLVHGKIYHHGVNGTYFWRSIAARGNEDNWMPTKLHLFNWADHDDEDDGDDAEDAEGKVSRTYFWRSIAARGNEDNWMPTKLHLFNWADHVGE</sequence>
<dbReference type="Proteomes" id="UP000008022">
    <property type="component" value="Unassembled WGS sequence"/>
</dbReference>
<dbReference type="EnsemblPlants" id="ORUFI01G35610.8">
    <property type="protein sequence ID" value="ORUFI01G35610.8"/>
    <property type="gene ID" value="ORUFI01G35610"/>
</dbReference>
<accession>A0A0E0N308</accession>
<dbReference type="Gramene" id="ORUFI01G35610.8">
    <property type="protein sequence ID" value="ORUFI01G35610.8"/>
    <property type="gene ID" value="ORUFI01G35610"/>
</dbReference>
<organism evidence="1 2">
    <name type="scientific">Oryza rufipogon</name>
    <name type="common">Brownbeard rice</name>
    <name type="synonym">Asian wild rice</name>
    <dbReference type="NCBI Taxonomy" id="4529"/>
    <lineage>
        <taxon>Eukaryota</taxon>
        <taxon>Viridiplantae</taxon>
        <taxon>Streptophyta</taxon>
        <taxon>Embryophyta</taxon>
        <taxon>Tracheophyta</taxon>
        <taxon>Spermatophyta</taxon>
        <taxon>Magnoliopsida</taxon>
        <taxon>Liliopsida</taxon>
        <taxon>Poales</taxon>
        <taxon>Poaceae</taxon>
        <taxon>BOP clade</taxon>
        <taxon>Oryzoideae</taxon>
        <taxon>Oryzeae</taxon>
        <taxon>Oryzinae</taxon>
        <taxon>Oryza</taxon>
    </lineage>
</organism>